<feature type="region of interest" description="Disordered" evidence="1">
    <location>
        <begin position="181"/>
        <end position="200"/>
    </location>
</feature>
<accession>A0AAN7V0S3</accession>
<evidence type="ECO:0000313" key="2">
    <source>
        <dbReference type="EMBL" id="KAK5639282.1"/>
    </source>
</evidence>
<gene>
    <name evidence="2" type="ORF">RI129_011774</name>
</gene>
<reference evidence="2 3" key="1">
    <citation type="journal article" date="2024" name="Insects">
        <title>An Improved Chromosome-Level Genome Assembly of the Firefly Pyrocoelia pectoralis.</title>
        <authorList>
            <person name="Fu X."/>
            <person name="Meyer-Rochow V.B."/>
            <person name="Ballantyne L."/>
            <person name="Zhu X."/>
        </authorList>
    </citation>
    <scope>NUCLEOTIDE SEQUENCE [LARGE SCALE GENOMIC DNA]</scope>
    <source>
        <strain evidence="2">XCY_ONT2</strain>
    </source>
</reference>
<dbReference type="Proteomes" id="UP001329430">
    <property type="component" value="Chromosome 9"/>
</dbReference>
<proteinExistence type="predicted"/>
<organism evidence="2 3">
    <name type="scientific">Pyrocoelia pectoralis</name>
    <dbReference type="NCBI Taxonomy" id="417401"/>
    <lineage>
        <taxon>Eukaryota</taxon>
        <taxon>Metazoa</taxon>
        <taxon>Ecdysozoa</taxon>
        <taxon>Arthropoda</taxon>
        <taxon>Hexapoda</taxon>
        <taxon>Insecta</taxon>
        <taxon>Pterygota</taxon>
        <taxon>Neoptera</taxon>
        <taxon>Endopterygota</taxon>
        <taxon>Coleoptera</taxon>
        <taxon>Polyphaga</taxon>
        <taxon>Elateriformia</taxon>
        <taxon>Elateroidea</taxon>
        <taxon>Lampyridae</taxon>
        <taxon>Lampyrinae</taxon>
        <taxon>Pyrocoelia</taxon>
    </lineage>
</organism>
<comment type="caution">
    <text evidence="2">The sequence shown here is derived from an EMBL/GenBank/DDBJ whole genome shotgun (WGS) entry which is preliminary data.</text>
</comment>
<sequence>MSSEDNSISEQGKPICEVKEENGEKPIKDLVVEDEKTICEVKEENGEKPIKDLVVEDDKPICEVNQVPKEGETPKRELKLSQEEVEKRMEAFNKLQVNATWLRNLKEFYEECEQISSLLNVKRVPPENHETPRPIPFLPCEKMIVVIKPDNSRRDFIPPKGPPRGKFDQPGKAKLVEIFDPPVVPEAHPTRTEEVESATVGIDAPVQEFIDASDTTPPVADEQICLPEEATALEANPRPNPTEEEEDDQE</sequence>
<dbReference type="AlphaFoldDB" id="A0AAN7V0S3"/>
<feature type="region of interest" description="Disordered" evidence="1">
    <location>
        <begin position="227"/>
        <end position="250"/>
    </location>
</feature>
<feature type="region of interest" description="Disordered" evidence="1">
    <location>
        <begin position="1"/>
        <end position="20"/>
    </location>
</feature>
<protein>
    <submittedName>
        <fullName evidence="2">Uncharacterized protein</fullName>
    </submittedName>
</protein>
<dbReference type="EMBL" id="JAVRBK010000009">
    <property type="protein sequence ID" value="KAK5639282.1"/>
    <property type="molecule type" value="Genomic_DNA"/>
</dbReference>
<keyword evidence="3" id="KW-1185">Reference proteome</keyword>
<feature type="compositionally biased region" description="Polar residues" evidence="1">
    <location>
        <begin position="1"/>
        <end position="10"/>
    </location>
</feature>
<name>A0AAN7V0S3_9COLE</name>
<evidence type="ECO:0000313" key="3">
    <source>
        <dbReference type="Proteomes" id="UP001329430"/>
    </source>
</evidence>
<evidence type="ECO:0000256" key="1">
    <source>
        <dbReference type="SAM" id="MobiDB-lite"/>
    </source>
</evidence>